<reference evidence="6" key="2">
    <citation type="submission" date="2025-08" db="UniProtKB">
        <authorList>
            <consortium name="RefSeq"/>
        </authorList>
    </citation>
    <scope>IDENTIFICATION</scope>
    <source>
        <tissue evidence="6">Blood</tissue>
    </source>
</reference>
<dbReference type="PROSITE" id="PS50076">
    <property type="entry name" value="DNAJ_2"/>
    <property type="match status" value="1"/>
</dbReference>
<feature type="chain" id="PRO_5039934650" evidence="2">
    <location>
        <begin position="27"/>
        <end position="4297"/>
    </location>
</feature>
<dbReference type="KEGG" id="ipu:108266207"/>
<dbReference type="OrthoDB" id="1262810at2759"/>
<evidence type="ECO:0000259" key="4">
    <source>
        <dbReference type="PROSITE" id="PS50910"/>
    </source>
</evidence>
<evidence type="ECO:0000313" key="5">
    <source>
        <dbReference type="Proteomes" id="UP000221080"/>
    </source>
</evidence>
<dbReference type="Pfam" id="PF05168">
    <property type="entry name" value="HEPN"/>
    <property type="match status" value="1"/>
</dbReference>
<dbReference type="Gene3D" id="1.20.120.330">
    <property type="entry name" value="Nucleotidyltransferases domain 2"/>
    <property type="match status" value="1"/>
</dbReference>
<reference evidence="5" key="1">
    <citation type="journal article" date="2016" name="Nat. Commun.">
        <title>The channel catfish genome sequence provides insights into the evolution of scale formation in teleosts.</title>
        <authorList>
            <person name="Liu Z."/>
            <person name="Liu S."/>
            <person name="Yao J."/>
            <person name="Bao L."/>
            <person name="Zhang J."/>
            <person name="Li Y."/>
            <person name="Jiang C."/>
            <person name="Sun L."/>
            <person name="Wang R."/>
            <person name="Zhang Y."/>
            <person name="Zhou T."/>
            <person name="Zeng Q."/>
            <person name="Fu Q."/>
            <person name="Gao S."/>
            <person name="Li N."/>
            <person name="Koren S."/>
            <person name="Jiang Y."/>
            <person name="Zimin A."/>
            <person name="Xu P."/>
            <person name="Phillippy A.M."/>
            <person name="Geng X."/>
            <person name="Song L."/>
            <person name="Sun F."/>
            <person name="Li C."/>
            <person name="Wang X."/>
            <person name="Chen A."/>
            <person name="Jin Y."/>
            <person name="Yuan Z."/>
            <person name="Yang Y."/>
            <person name="Tan S."/>
            <person name="Peatman E."/>
            <person name="Lu J."/>
            <person name="Qin Z."/>
            <person name="Dunham R."/>
            <person name="Li Z."/>
            <person name="Sonstegard T."/>
            <person name="Feng J."/>
            <person name="Danzmann R.G."/>
            <person name="Schroeder S."/>
            <person name="Scheffler B."/>
            <person name="Duke M.V."/>
            <person name="Ballard L."/>
            <person name="Kucuktas H."/>
            <person name="Kaltenboeck L."/>
            <person name="Liu H."/>
            <person name="Armbruster J."/>
            <person name="Xie Y."/>
            <person name="Kirby M.L."/>
            <person name="Tian Y."/>
            <person name="Flanagan M.E."/>
            <person name="Mu W."/>
            <person name="Waldbieser G.C."/>
        </authorList>
    </citation>
    <scope>NUCLEOTIDE SEQUENCE [LARGE SCALE GENOMIC DNA]</scope>
    <source>
        <strain evidence="5">SDA103</strain>
    </source>
</reference>
<dbReference type="Pfam" id="PF25794">
    <property type="entry name" value="SACS"/>
    <property type="match status" value="3"/>
</dbReference>
<dbReference type="Gene3D" id="1.10.287.110">
    <property type="entry name" value="DnaJ domain"/>
    <property type="match status" value="1"/>
</dbReference>
<dbReference type="NCBIfam" id="NF047352">
    <property type="entry name" value="P_loop_sacsin"/>
    <property type="match status" value="3"/>
</dbReference>
<sequence length="4297" mass="492650">MVMVGMVMMMVMLVLIMMMMVVVINAFGATAPPFIDYLKEILRRYPDGGQILKELIQNADDAGASKTVFIHDERTYGTDSVWSPALGKYQGPALYAFNDADFTEEDWEGIQRAGRSIKHDDPTKVGRFGIGFNSVYHVTDLPCVLSSKHLAVFDPQKLMFDDEREGYRWSLYDEEDRKHLLEFTDQFKPFQDIVNLVSDDVGAWEKVINKCYFKGTLFRFPLRHEASEISGNLYDSRKATQLFDSFIPDADISVLFLRSVSSISLLHIDSNGSATIRMNVSASSPSSPLQESEDLRRNCVQGKTSFKTVSCSSPCQEKTAHKWLVTACRLMEGRVPEIDTLASKLSFYPQVDVAFQCDEDRACDGGRLSCFLPLPNNETNRTGLPVHINACFGLTDNRRYIKWQEEDQKNDESAEWNELLMKEVLPHVYLKIIQDGIQLSKKSVLPVSAVYDLWPNLRDTEHRPRWHEVAVDLFQRLFQNQEIFSLAKNETKWVAASDAVFPTNHTDTNIMSAVVQLLTEEGENLVIAPEHVLLSINKTFPNPDSLEWVKPSFVRSVLHRSEIESIGKDVKLSILEYVLSDGRYEELYGLQLLPLSDGRFRSFTNQEEDTALIDNEKFSRVLLPFCKDRFLPDGLNTNTVHHLRCMAMTNSKRYQLINLDANNVAAFAKKHLPKDWKETKGHVKWNSVKDDHPPKTWLKEFWKFLNTHWTELRDFIGMPLIPLEPLQQANSTVTLARLEEKSTLIFQSSRESTLSDQIQKVVKAIGGTVIKKDECLRHHDIESYVLTPSPRNVLQILLNVGRDKAISGIASASVHEKEEFKTYISSLDCLSVVERDLLSDLPIFRLMSEKYVAIDSNQAIIVKSNPAIPKDLPVPDTKVQCANEADRRLLTLLKVELLDAVQLAIYLVDCIDDKLFTKEDEQKIMTWILNHGHLLFSQSDELLRKCKNLSFILTAHGERKRPSSVFDPTNKTFLDLFEEDFFPPQVYRSPEMLQSLKQLGLQTKEEELSPANILHVASQIQKLNIHSRNKAFKKADVLIRVLNGNDLLSKFPEEERQELLQLQWVPCENPNSTKSKNSQKRCLYKPTEIRDSKYSTIVGHVMPLASHLNESICQKLDLYSPPPAEKVLENLCVLVSLAPTMVSPDSDYEFKNKLHSTYKFMQENIEHFRKEMNNKCIPWLWNQTEFVSPREVVLSYPAELDLSLYIKKVPDEFKKYDDLLRECGVKETLDDEEIEAILSDIKENIDDRTPPYGEPSELKVSTAILDWMRKNEKPLKDSTPVPVIAQNQNFTLQPLKNTVFCDISDDGLDDLKQDKEEFYVIHEEVLPVTARWLKIPFLSTRILKPQPIGDDEECEGIEQCGQTEPITQRIKNILKEYDDESDIFKELIQNAEDAGASTCGFVLDFRTHPSEGLIDDGMAQCSGPCLWAFNNELFSEEDWKNIVRVGAASKENKFEKIGKFGLGFNAVYHLTDIPSILSGKSLLILDPNVTHLEKHIRSKAVPGIKLDLFQERLFRRFPGQFKSYQGIFDCDLSNSNQKYYNGTLIKLPFRTAEEARESEISSKVYDKERINDFQQHFTDDSLTPLLFLKHIKSLSLQIFKQEPIETVLKISKEVVCPIKISDERHLQDIGEALKNLDANCHEIVDCFAANIVEIVCECAERTSSQYWLLYSCFGTKDSLRMFQRELHQCKFSLPVGGVAVPLQRESDNMWSPIECADGQAFCFLPLPIDTGLPVHINGSFAVTSNRKALWENGAKLEWNKALLQDAVATAYITSLAELKKISQNGNLQNYEYYTFWPDTEKVNKAFQPLVSAFYSAIVQSSNVRSLELLSNGKTWCSFDNARFLDPSIQETESVGKLAMEVFLKYTEPNYCAVPLPDWARNNFIRCGFSEMVKERTFSWLDFYRVVFKNLNKMDAYCRNALILNAIDLNDHEVDKLLKSNACIPTQKVGTLQFTNKLVNPHGKVARLYEPEEGRFLDGTKNDYLTPNRILRLSDLGMLTDVLTLEEVIERAKTISRVWAKDKNKAYTHLQCLFDSMKKSCQVDSLHWETLKQTSFLPALGTNQHNEPMTILKKPSEIYDYECYHLVNLTEFTVDRVRLDLSTDDPVLTKLGVRKNPPIETVLRQLKEAHHRVKSFESSVLFNTARSCYDYLNKYLMNDGDPTAIIEHVQSIPFVCIEDRFVNVQSVAIGGEFEERPYLYVLPTTLSKFEKLWNCVGIKTQFTAKQFVAVLEKMRTFSKPLSKRDLHICLDILIKGLYEAIDETGKDCLMPDERGVLTNSSRLKFNDTPWMPVEAGVILCHKLIPRDVASYFGVVTTRHHTLKNHQMEFSPFAKEFGQHEKITVRIKNIIEAYPAKKDILKELIQNADDAEATEIHFVWDKRKHGTKKTFGEKWELLQGPALCVYNNKKFSNEDLIGIQQLGEGGKRGTLGKTGKYGLGFNSVYQLTDCPSILTGDEYLCISDPNRKYVEAGTKESPGCMYLMDDILKESFQDVYQTFLPEKFPLNSGTMFRLPLRTEKMAEQSEISIHAVKDIEMKEFFTSLKMDSEELILFLKYITKIQFHEINKDGSEVNHFLIEKKITEDTMEQKEGFHNHVCNSLKSGMVNPHKAIYKVQITSGGKKSLWIKAEQYGCFLQNQEEGQSHVKVPQAGLAACIGTKPKEIEFHGRAFCSLPLPGETGLPVHVNGNFEVDYSRRDLWKEDGESLKTKWNQLLQLKIIAPLYADLLTHICTSFKKGEPKMLLHLESHLNFCLRYFPFVSKDVAQVWHEMINEVYRSIHQRNLTVIPTLRSVPDNPLHHSETKYTFNWSSVSKPDSTDSPHFTRDRHNILPDLEHTGMNLVPYSWRTDSVRVSFRTAGVDVAEVSPSSVISYLKKKRLNDSAQTTKDLPLPINQTLIKNAESCSKLLKFCLSNDKAFESVAPNVDKKSISTDLNGLPLLLTQDQMLWKFNSDSPKLISKFAHIFKEHKSEFADYLVNSRHDTILQKGRYIEKLTIPVAAKFIKPVLQQQLQHSLLNESNGLYTAGKETKEWLKGLWSFFNDEVTHFQDGKENQVFDEIKKHFSGSPIVPVIHPGQKQTCFLQKIGNLHSIVNDPEEYISAFLIKLGCLTLDRTFFLGLGSFFYKYVQPELLNTNDSSAVLKVLDTIPNSQFEVLSSDESDDLQRFLQSGMTRAKNPNEYERMFKSLPLFQTICGKRQRIDFHRDVVILKSEFQRTFPSLYMFDDSNCIFLKCNSVNESLSTCLNIKILNDLEYCVKFMIPSVHKLKQTQLLDLIRLLVELSQRMDYENYQGSIASALRDVRFIQDIYGSLQVASYFFDDAVKLYKVMIPKDRFVPKTFWQLFENNLRAKSLLKSLGLKHKVLEEEVIQFAQQIESDARGNTELEVLKDRSATLLKTALQLGVEKKSTLMQRIATIKFILAGQIKQELCNYHKAFAHGRDVVAIKGSLLGKQPNHQCLIWTAMPILPSSEFSTKELETLRKAGALDEPPSEQIMQNLKNICRSQCRTEELIKTRATVFKNSYACLQSVPFNESLLADVPLVLVENDTNLVKASQVVLTLHNPNEFRPYLYPIQPKHAVFAEFFKKIGVEEKPTVTQLCSVLEEIYTECCDKTTLHPNQMITAQRVVQQLFCLIKEEGKVTQFEKNTLYLPSTDGKLYESSTLFFNDTFFQANRLEDSLKAKLKLLVKLNQCHLEDDPYEHQKLLQLLHEQIRPKLLSRVISVNLVDAHVELCDYGKLCEFSGWFQKRLSSREFRHGLMCVIREQSKGTISQTEAADMCESTFGKLQIVCCKALHTELLLNHQPLEGTETETQVYVKKQEDECVFYLKHNDNMAHKVVNEINMYLTKEINALLENILNSLSLPVLGHLLLCENMEDVESALEQHGVRNTVTDEKGLGFRPSPGTPIPEEWHDSLDMDPLNSFEKGEYVGFSKDETENEYVFAIVVECLDIPHPGQTRRNPSRYRIQIGKEEIIEVSSLDLYQFKREKVSAPDGSITCTDIDILNVPSQSEPSRSTPSQSEPSQSEPSWSVPSPKRPLPQTLEEVKTEIDQSLEQIWKMSDEDKSKAIKRLYLRWHPDKNPDNTKLASEAFKYLKNRLEELQQGKTKHNTSTQPNTTHWGGFRDFYDRWNFEAGRHRRGRERFYQNNYRRQYNFWSHFRETPRPNREEAKRWYRQAQCDLLAAQSDTGYNANPEWCLFKVHQAVEKALIATEFRRNGQHPGTSSTIIGLAQKISQYATYLNDLPHVVNQLRALGVDAKRTQYPNHHPSPHIPNEQFKNEAAQEAVNIATKLLTKLDNYITE</sequence>
<organism evidence="5 6">
    <name type="scientific">Ictalurus punctatus</name>
    <name type="common">Channel catfish</name>
    <name type="synonym">Silurus punctatus</name>
    <dbReference type="NCBI Taxonomy" id="7998"/>
    <lineage>
        <taxon>Eukaryota</taxon>
        <taxon>Metazoa</taxon>
        <taxon>Chordata</taxon>
        <taxon>Craniata</taxon>
        <taxon>Vertebrata</taxon>
        <taxon>Euteleostomi</taxon>
        <taxon>Actinopterygii</taxon>
        <taxon>Neopterygii</taxon>
        <taxon>Teleostei</taxon>
        <taxon>Ostariophysi</taxon>
        <taxon>Siluriformes</taxon>
        <taxon>Ictaluridae</taxon>
        <taxon>Ictalurus</taxon>
    </lineage>
</organism>
<feature type="domain" description="J" evidence="3">
    <location>
        <begin position="4044"/>
        <end position="4126"/>
    </location>
</feature>
<dbReference type="PANTHER" id="PTHR46919">
    <property type="entry name" value="ZINC FINGER, C3HC4 TYPE (RING FINGER) FAMILY PROTEIN"/>
    <property type="match status" value="1"/>
</dbReference>
<dbReference type="InterPro" id="IPR036869">
    <property type="entry name" value="J_dom_sf"/>
</dbReference>
<evidence type="ECO:0000256" key="2">
    <source>
        <dbReference type="SAM" id="SignalP"/>
    </source>
</evidence>
<dbReference type="PROSITE" id="PS50910">
    <property type="entry name" value="HEPN"/>
    <property type="match status" value="1"/>
</dbReference>
<accession>A0A9F7R731</accession>
<feature type="region of interest" description="Disordered" evidence="1">
    <location>
        <begin position="3889"/>
        <end position="3912"/>
    </location>
</feature>
<dbReference type="SUPFAM" id="SSF81593">
    <property type="entry name" value="Nucleotidyltransferase substrate binding subunit/domain"/>
    <property type="match status" value="1"/>
</dbReference>
<evidence type="ECO:0000259" key="3">
    <source>
        <dbReference type="PROSITE" id="PS50076"/>
    </source>
</evidence>
<evidence type="ECO:0000313" key="6">
    <source>
        <dbReference type="RefSeq" id="XP_053536721.1"/>
    </source>
</evidence>
<feature type="domain" description="HEPN" evidence="4">
    <location>
        <begin position="4170"/>
        <end position="4287"/>
    </location>
</feature>
<dbReference type="Proteomes" id="UP000221080">
    <property type="component" value="Chromosome 6"/>
</dbReference>
<keyword evidence="2" id="KW-0732">Signal</keyword>
<dbReference type="SUPFAM" id="SSF55874">
    <property type="entry name" value="ATPase domain of HSP90 chaperone/DNA topoisomerase II/histidine kinase"/>
    <property type="match status" value="3"/>
</dbReference>
<dbReference type="InterPro" id="IPR036890">
    <property type="entry name" value="HATPase_C_sf"/>
</dbReference>
<feature type="compositionally biased region" description="Low complexity" evidence="1">
    <location>
        <begin position="4003"/>
        <end position="4029"/>
    </location>
</feature>
<dbReference type="CTD" id="555303"/>
<dbReference type="RefSeq" id="XP_053536721.1">
    <property type="nucleotide sequence ID" value="XM_053680746.1"/>
</dbReference>
<name>A0A9F7R731_ICTPU</name>
<gene>
    <name evidence="6" type="primary">si:dkeyp-118h9.7</name>
</gene>
<dbReference type="InterPro" id="IPR001623">
    <property type="entry name" value="DnaJ_domain"/>
</dbReference>
<dbReference type="GeneID" id="108266207"/>
<dbReference type="SMART" id="SM00748">
    <property type="entry name" value="HEPN"/>
    <property type="match status" value="1"/>
</dbReference>
<dbReference type="SUPFAM" id="SSF46565">
    <property type="entry name" value="Chaperone J-domain"/>
    <property type="match status" value="1"/>
</dbReference>
<feature type="signal peptide" evidence="2">
    <location>
        <begin position="1"/>
        <end position="26"/>
    </location>
</feature>
<dbReference type="InterPro" id="IPR007842">
    <property type="entry name" value="HEPN_dom"/>
</dbReference>
<evidence type="ECO:0000256" key="1">
    <source>
        <dbReference type="SAM" id="MobiDB-lite"/>
    </source>
</evidence>
<dbReference type="InterPro" id="IPR058210">
    <property type="entry name" value="SACS/Nov_dom"/>
</dbReference>
<dbReference type="CDD" id="cd06257">
    <property type="entry name" value="DnaJ"/>
    <property type="match status" value="1"/>
</dbReference>
<keyword evidence="5" id="KW-1185">Reference proteome</keyword>
<proteinExistence type="predicted"/>
<dbReference type="PANTHER" id="PTHR46919:SF2">
    <property type="entry name" value="SACSIN"/>
    <property type="match status" value="1"/>
</dbReference>
<protein>
    <submittedName>
        <fullName evidence="6">Sacsin</fullName>
    </submittedName>
</protein>
<feature type="region of interest" description="Disordered" evidence="1">
    <location>
        <begin position="4002"/>
        <end position="4034"/>
    </location>
</feature>